<evidence type="ECO:0000256" key="1">
    <source>
        <dbReference type="ARBA" id="ARBA00007100"/>
    </source>
</evidence>
<accession>A0ABT3ADB7</accession>
<dbReference type="RefSeq" id="WP_263713952.1">
    <property type="nucleotide sequence ID" value="NZ_JAOWKX010000015.1"/>
</dbReference>
<dbReference type="EMBL" id="JAOWKX010000015">
    <property type="protein sequence ID" value="MCV2886661.1"/>
    <property type="molecule type" value="Genomic_DNA"/>
</dbReference>
<dbReference type="SUPFAM" id="SSF48452">
    <property type="entry name" value="TPR-like"/>
    <property type="match status" value="1"/>
</dbReference>
<dbReference type="Pfam" id="PF13369">
    <property type="entry name" value="Transglut_core2"/>
    <property type="match status" value="1"/>
</dbReference>
<dbReference type="Gene3D" id="1.25.40.10">
    <property type="entry name" value="Tetratricopeptide repeat domain"/>
    <property type="match status" value="1"/>
</dbReference>
<comment type="caution">
    <text evidence="3">The sequence shown here is derived from an EMBL/GenBank/DDBJ whole genome shotgun (WGS) entry which is preliminary data.</text>
</comment>
<proteinExistence type="inferred from homology"/>
<name>A0ABT3ADB7_9ALTE</name>
<gene>
    <name evidence="3" type="ORF">OE749_18350</name>
</gene>
<dbReference type="InterPro" id="IPR011990">
    <property type="entry name" value="TPR-like_helical_dom_sf"/>
</dbReference>
<protein>
    <submittedName>
        <fullName evidence="3">Tetratricopeptide repeat protein</fullName>
    </submittedName>
</protein>
<dbReference type="Pfam" id="PF13371">
    <property type="entry name" value="TPR_9"/>
    <property type="match status" value="1"/>
</dbReference>
<dbReference type="InterPro" id="IPR032698">
    <property type="entry name" value="SirB1_N"/>
</dbReference>
<reference evidence="3 4" key="1">
    <citation type="submission" date="2022-10" db="EMBL/GenBank/DDBJ databases">
        <title>Aestuariibacter sp. AA17 isolated from Montipora capitata coral fragment.</title>
        <authorList>
            <person name="Emsley S.A."/>
            <person name="Pfannmuller K.M."/>
            <person name="Loughran R.M."/>
            <person name="Shlafstein M."/>
            <person name="Papke E."/>
            <person name="Saw J.H."/>
            <person name="Ushijima B."/>
            <person name="Videau P."/>
        </authorList>
    </citation>
    <scope>NUCLEOTIDE SEQUENCE [LARGE SCALE GENOMIC DNA]</scope>
    <source>
        <strain evidence="3 4">AA17</strain>
    </source>
</reference>
<feature type="domain" description="Protein SirB1 N-terminal" evidence="2">
    <location>
        <begin position="32"/>
        <end position="185"/>
    </location>
</feature>
<dbReference type="PANTHER" id="PTHR31350:SF21">
    <property type="entry name" value="F-BOX ONLY PROTEIN 21"/>
    <property type="match status" value="1"/>
</dbReference>
<evidence type="ECO:0000259" key="2">
    <source>
        <dbReference type="Pfam" id="PF13369"/>
    </source>
</evidence>
<comment type="similarity">
    <text evidence="1">Belongs to the UPF0162 family.</text>
</comment>
<keyword evidence="4" id="KW-1185">Reference proteome</keyword>
<organism evidence="3 4">
    <name type="scientific">Fluctibacter corallii</name>
    <dbReference type="NCBI Taxonomy" id="2984329"/>
    <lineage>
        <taxon>Bacteria</taxon>
        <taxon>Pseudomonadati</taxon>
        <taxon>Pseudomonadota</taxon>
        <taxon>Gammaproteobacteria</taxon>
        <taxon>Alteromonadales</taxon>
        <taxon>Alteromonadaceae</taxon>
        <taxon>Fluctibacter</taxon>
    </lineage>
</organism>
<dbReference type="PANTHER" id="PTHR31350">
    <property type="entry name" value="SI:DKEY-261L7.2"/>
    <property type="match status" value="1"/>
</dbReference>
<evidence type="ECO:0000313" key="3">
    <source>
        <dbReference type="EMBL" id="MCV2886661.1"/>
    </source>
</evidence>
<evidence type="ECO:0000313" key="4">
    <source>
        <dbReference type="Proteomes" id="UP001652504"/>
    </source>
</evidence>
<dbReference type="Proteomes" id="UP001652504">
    <property type="component" value="Unassembled WGS sequence"/>
</dbReference>
<sequence length="271" mass="30987">MQKLKNAIVNQDALAASLIVASRLGENLSEDTYLSEVDTLTNIVKDSLTDTPSNEARFRQIVSIFYKKLAFSGDERNFFASKYSLLNEVIDYRTGIPVTLSILFCHIATKLGLEVYGVNFPGHFLVRFQASKERALFLDPLNGTILNWQELEALYFSIIGELDEEEMPEEALYAAKTEEIVIRLLQNLKAAFIKEEKYSQALATVEMLVAFNPDDPYERKDRGYLLHQMECPQLALQDYQYFIKQCPQDPSAQLLKLQLRRFKSAQSPTLH</sequence>